<keyword evidence="2" id="KW-1185">Reference proteome</keyword>
<evidence type="ECO:0000313" key="1">
    <source>
        <dbReference type="EMBL" id="KAB8275245.1"/>
    </source>
</evidence>
<proteinExistence type="predicted"/>
<dbReference type="Proteomes" id="UP000326289">
    <property type="component" value="Unassembled WGS sequence"/>
</dbReference>
<accession>A0A5N6J8Z8</accession>
<protein>
    <recommendedName>
        <fullName evidence="3">F-box domain-containing protein</fullName>
    </recommendedName>
</protein>
<gene>
    <name evidence="1" type="ORF">BDV30DRAFT_207970</name>
</gene>
<dbReference type="InterPro" id="IPR032675">
    <property type="entry name" value="LRR_dom_sf"/>
</dbReference>
<evidence type="ECO:0008006" key="3">
    <source>
        <dbReference type="Google" id="ProtNLM"/>
    </source>
</evidence>
<evidence type="ECO:0000313" key="2">
    <source>
        <dbReference type="Proteomes" id="UP000326289"/>
    </source>
</evidence>
<sequence>MNCCPLPPEVFETVLAYLDLDSIKALRLTNQVLAQMCLGPRFVGCVQQPFLDLSSQKLRSLHALSCNPTLSKRIHSLTFLATNLESSELEKNVRTGGYIDGPTHCKSIRVKYSPEELSNAISDLNWLKEQQEARANESPDEMIELLRLALKGFSELDSISFDGAFIVGRTQRVSIEKGQWHPLWMRASHIFSLVVKAIVQSGASVKKLEVYRSTPRCCIPSGHITSYTSHLNQEQLKILSKNLQSLSLSMSAEINNTLDITAKNTDPLMEIVKACEETFGSSKRLGGLLSSEDPRAVLADGTPGITSLLKPASALRELDLSFRDTMVGGRLDSYDRIIDSIAHEVQLPRLEKCALSGFVAKGESILLFLHKHPGLHSFTLHECTLTTGSWTPIFSHLDKSMSRLESLSLSNRSGRHMQNLRYLPRTAQQHPDEIAQEDQDVQEVDGLVNLHPIWDTDRPPRSTWVSAPGWT</sequence>
<dbReference type="SUPFAM" id="SSF52047">
    <property type="entry name" value="RNI-like"/>
    <property type="match status" value="1"/>
</dbReference>
<reference evidence="1 2" key="1">
    <citation type="submission" date="2019-04" db="EMBL/GenBank/DDBJ databases">
        <title>Fungal friends and foes A comparative genomics study of 23 Aspergillus species from section Flavi.</title>
        <authorList>
            <consortium name="DOE Joint Genome Institute"/>
            <person name="Kjaerbolling I."/>
            <person name="Vesth T.C."/>
            <person name="Frisvad J.C."/>
            <person name="Nybo J.L."/>
            <person name="Theobald S."/>
            <person name="Kildgaard S."/>
            <person name="Petersen T.I."/>
            <person name="Kuo A."/>
            <person name="Sato A."/>
            <person name="Lyhne E.K."/>
            <person name="Kogle M.E."/>
            <person name="Wiebenga A."/>
            <person name="Kun R.S."/>
            <person name="Lubbers R.J."/>
            <person name="Makela M.R."/>
            <person name="Barry K."/>
            <person name="Chovatia M."/>
            <person name="Clum A."/>
            <person name="Daum C."/>
            <person name="Haridas S."/>
            <person name="He G."/>
            <person name="LaButti K."/>
            <person name="Lipzen A."/>
            <person name="Mondo S."/>
            <person name="Pangilinan J."/>
            <person name="Riley R."/>
            <person name="Salamov A."/>
            <person name="Simmons B.A."/>
            <person name="Magnuson J.K."/>
            <person name="Henrissat B."/>
            <person name="Mortensen U.H."/>
            <person name="Larsen T.O."/>
            <person name="De vries R.P."/>
            <person name="Grigoriev I.V."/>
            <person name="Machida M."/>
            <person name="Baker S.E."/>
            <person name="Andersen M.R."/>
        </authorList>
    </citation>
    <scope>NUCLEOTIDE SEQUENCE [LARGE SCALE GENOMIC DNA]</scope>
    <source>
        <strain evidence="1 2">CBS 117635</strain>
    </source>
</reference>
<organism evidence="1 2">
    <name type="scientific">Aspergillus minisclerotigenes</name>
    <dbReference type="NCBI Taxonomy" id="656917"/>
    <lineage>
        <taxon>Eukaryota</taxon>
        <taxon>Fungi</taxon>
        <taxon>Dikarya</taxon>
        <taxon>Ascomycota</taxon>
        <taxon>Pezizomycotina</taxon>
        <taxon>Eurotiomycetes</taxon>
        <taxon>Eurotiomycetidae</taxon>
        <taxon>Eurotiales</taxon>
        <taxon>Aspergillaceae</taxon>
        <taxon>Aspergillus</taxon>
        <taxon>Aspergillus subgen. Circumdati</taxon>
    </lineage>
</organism>
<dbReference type="EMBL" id="ML732783">
    <property type="protein sequence ID" value="KAB8275245.1"/>
    <property type="molecule type" value="Genomic_DNA"/>
</dbReference>
<dbReference type="Gene3D" id="3.80.10.10">
    <property type="entry name" value="Ribonuclease Inhibitor"/>
    <property type="match status" value="1"/>
</dbReference>
<name>A0A5N6J8Z8_9EURO</name>
<dbReference type="AlphaFoldDB" id="A0A5N6J8Z8"/>